<dbReference type="KEGG" id="vcy:IX92_24445"/>
<dbReference type="InterPro" id="IPR023393">
    <property type="entry name" value="START-like_dom_sf"/>
</dbReference>
<dbReference type="Gene3D" id="3.30.530.20">
    <property type="match status" value="1"/>
</dbReference>
<keyword evidence="2" id="KW-1185">Reference proteome</keyword>
<dbReference type="Proteomes" id="UP000030081">
    <property type="component" value="Chromosome 2"/>
</dbReference>
<accession>A0AAN0W0V3</accession>
<proteinExistence type="predicted"/>
<name>A0AAN0W0V3_9VIBR</name>
<evidence type="ECO:0000313" key="2">
    <source>
        <dbReference type="Proteomes" id="UP000030081"/>
    </source>
</evidence>
<dbReference type="KEGG" id="vct:JV59_23420"/>
<evidence type="ECO:0008006" key="3">
    <source>
        <dbReference type="Google" id="ProtNLM"/>
    </source>
</evidence>
<dbReference type="Pfam" id="PF10604">
    <property type="entry name" value="Polyketide_cyc2"/>
    <property type="match status" value="1"/>
</dbReference>
<evidence type="ECO:0000313" key="1">
    <source>
        <dbReference type="EMBL" id="AIW22116.1"/>
    </source>
</evidence>
<dbReference type="SUPFAM" id="SSF55961">
    <property type="entry name" value="Bet v1-like"/>
    <property type="match status" value="1"/>
</dbReference>
<dbReference type="EMBL" id="CP009618">
    <property type="protein sequence ID" value="AIW22116.1"/>
    <property type="molecule type" value="Genomic_DNA"/>
</dbReference>
<protein>
    <recommendedName>
        <fullName evidence="3">MxaD family protein</fullName>
    </recommendedName>
</protein>
<dbReference type="CDD" id="cd07821">
    <property type="entry name" value="PYR_PYL_RCAR_like"/>
    <property type="match status" value="1"/>
</dbReference>
<dbReference type="InterPro" id="IPR019587">
    <property type="entry name" value="Polyketide_cyclase/dehydratase"/>
</dbReference>
<sequence>MKITKKVTINKSAELVWDLIAHQFDKAHLWMDPIPHSYEIGTGHSSTGAPMEGRICNLSKNPNGAKAKEVITQYNEANKSLTFEITPINVPAIVPVKKNQVQMTVRSLGANKSEVIWYAQPQLKFFAYPFYPLLRLAIPGAFGKLLNGLKTYSEQSLPNQQSSAAYTQ</sequence>
<dbReference type="RefSeq" id="WP_040122214.1">
    <property type="nucleotide sequence ID" value="NZ_CP009265.1"/>
</dbReference>
<reference evidence="1 2" key="1">
    <citation type="submission" date="2014-10" db="EMBL/GenBank/DDBJ databases">
        <title>The Complete Genome Sequence for the Shellfish Pathogen Vibrio coralliilyticus RE98 Isolated from a Shellfish Hatchery.</title>
        <authorList>
            <person name="Richards G.P."/>
            <person name="Bono J.L."/>
            <person name="Watson M.A."/>
            <person name="Needleman D.S."/>
        </authorList>
    </citation>
    <scope>NUCLEOTIDE SEQUENCE [LARGE SCALE GENOMIC DNA]</scope>
    <source>
        <strain evidence="1 2">RE98</strain>
    </source>
</reference>
<gene>
    <name evidence="1" type="ORF">IX92_24445</name>
</gene>
<organism evidence="1 2">
    <name type="scientific">Vibrio coralliilyticus</name>
    <dbReference type="NCBI Taxonomy" id="190893"/>
    <lineage>
        <taxon>Bacteria</taxon>
        <taxon>Pseudomonadati</taxon>
        <taxon>Pseudomonadota</taxon>
        <taxon>Gammaproteobacteria</taxon>
        <taxon>Vibrionales</taxon>
        <taxon>Vibrionaceae</taxon>
        <taxon>Vibrio</taxon>
    </lineage>
</organism>
<dbReference type="AlphaFoldDB" id="A0AAN0W0V3"/>